<evidence type="ECO:0000313" key="2">
    <source>
        <dbReference type="Proteomes" id="UP001165079"/>
    </source>
</evidence>
<reference evidence="1" key="1">
    <citation type="submission" date="2023-03" db="EMBL/GenBank/DDBJ databases">
        <title>Actinorhabdospora filicis NBRC 111898.</title>
        <authorList>
            <person name="Ichikawa N."/>
            <person name="Sato H."/>
            <person name="Tonouchi N."/>
        </authorList>
    </citation>
    <scope>NUCLEOTIDE SEQUENCE</scope>
    <source>
        <strain evidence="1">NBRC 111898</strain>
    </source>
</reference>
<name>A0A9W6WBZ7_9ACTN</name>
<evidence type="ECO:0000313" key="1">
    <source>
        <dbReference type="EMBL" id="GLZ81139.1"/>
    </source>
</evidence>
<gene>
    <name evidence="1" type="ORF">Afil01_59460</name>
</gene>
<accession>A0A9W6WBZ7</accession>
<proteinExistence type="predicted"/>
<comment type="caution">
    <text evidence="1">The sequence shown here is derived from an EMBL/GenBank/DDBJ whole genome shotgun (WGS) entry which is preliminary data.</text>
</comment>
<dbReference type="AlphaFoldDB" id="A0A9W6WBZ7"/>
<keyword evidence="2" id="KW-1185">Reference proteome</keyword>
<dbReference type="Proteomes" id="UP001165079">
    <property type="component" value="Unassembled WGS sequence"/>
</dbReference>
<dbReference type="EMBL" id="BSTX01000005">
    <property type="protein sequence ID" value="GLZ81139.1"/>
    <property type="molecule type" value="Genomic_DNA"/>
</dbReference>
<protein>
    <submittedName>
        <fullName evidence="1">Uncharacterized protein</fullName>
    </submittedName>
</protein>
<dbReference type="RefSeq" id="WP_285666515.1">
    <property type="nucleotide sequence ID" value="NZ_BSTX01000005.1"/>
</dbReference>
<organism evidence="1 2">
    <name type="scientific">Actinorhabdospora filicis</name>
    <dbReference type="NCBI Taxonomy" id="1785913"/>
    <lineage>
        <taxon>Bacteria</taxon>
        <taxon>Bacillati</taxon>
        <taxon>Actinomycetota</taxon>
        <taxon>Actinomycetes</taxon>
        <taxon>Micromonosporales</taxon>
        <taxon>Micromonosporaceae</taxon>
        <taxon>Actinorhabdospora</taxon>
    </lineage>
</organism>
<sequence>MRNPTAYPAQHHYHRRSITTGTHGGTTRTIGATAVRTASATRTAPNKEIRMNAQRTTLIPALSVATAVTPTALTTAQMEIQMRSTNGTTRSSVLAVAVAKSRHKHDPRARDLAVRGRQYDFRKGGYRR</sequence>